<keyword evidence="3" id="KW-1185">Reference proteome</keyword>
<dbReference type="AlphaFoldDB" id="A0A484IDZ2"/>
<evidence type="ECO:0000256" key="1">
    <source>
        <dbReference type="SAM" id="MobiDB-lite"/>
    </source>
</evidence>
<gene>
    <name evidence="2" type="ORF">NFRAN_3043</name>
</gene>
<dbReference type="Pfam" id="PF22352">
    <property type="entry name" value="K319L-like_PKD"/>
    <property type="match status" value="1"/>
</dbReference>
<protein>
    <submittedName>
        <fullName evidence="2">6-phosphogluconolactonase (Modular protein)</fullName>
    </submittedName>
</protein>
<dbReference type="InterPro" id="IPR051200">
    <property type="entry name" value="Host-pathogen_enzymatic-act"/>
</dbReference>
<sequence>MKTTQKSISFVILFYIFFSIAISSSKNLEVFADEVVDIIPIGGQPVGVAYNPDNGNMYVTNFLLDTVSVIDGDTNTVIETIDIGSRPVGVAYNPDNGNMYVANGNSNTVSVIDGDTNTVIETITLGDFPQLLAYNPDNGNMYVANTGSNTVSVIDGDTNTVIETIDIGSGPVGVAYNPDYGNMYVLHGGSNTVSVIDGDTNTVIETITLGGFGLIYVAYNPDNGNMYVVARSSGIVSVIDGNTNTEVATIAVGDSPEGIAYNPDNGNMYVANSDSGTVSVIDGDTNTVIETVDVGGRPIGVAYNSDNGDMYVTDIFSGSVFVITVTPIPPPTADAGTDQTVASGSLVQLDGSGSSDSSNLPLTYQWTQTAGPSVTLDDDTSVNPTFTAPKVQAQQVIVFELVVTNELGVESLPDSVTITVDPANIHPNPPPLPFDGILGSGNNINLQVQDNSRDSVLGGQSGALRGTYSDSPILQGQSLEQDSQAIS</sequence>
<dbReference type="InterPro" id="IPR013783">
    <property type="entry name" value="Ig-like_fold"/>
</dbReference>
<dbReference type="InterPro" id="IPR011964">
    <property type="entry name" value="YVTN_b-propeller_repeat"/>
</dbReference>
<dbReference type="NCBIfam" id="TIGR02276">
    <property type="entry name" value="beta_rpt_yvtn"/>
    <property type="match status" value="6"/>
</dbReference>
<dbReference type="SUPFAM" id="SSF49299">
    <property type="entry name" value="PKD domain"/>
    <property type="match status" value="1"/>
</dbReference>
<proteinExistence type="predicted"/>
<dbReference type="Gene3D" id="2.130.10.10">
    <property type="entry name" value="YVTN repeat-like/Quinoprotein amine dehydrogenase"/>
    <property type="match status" value="2"/>
</dbReference>
<accession>A0A484IDZ2</accession>
<dbReference type="InterPro" id="IPR015943">
    <property type="entry name" value="WD40/YVTN_repeat-like_dom_sf"/>
</dbReference>
<dbReference type="OrthoDB" id="4734at2157"/>
<feature type="region of interest" description="Disordered" evidence="1">
    <location>
        <begin position="453"/>
        <end position="473"/>
    </location>
</feature>
<dbReference type="PANTHER" id="PTHR47197:SF3">
    <property type="entry name" value="DIHYDRO-HEME D1 DEHYDROGENASE"/>
    <property type="match status" value="1"/>
</dbReference>
<dbReference type="InterPro" id="IPR011045">
    <property type="entry name" value="N2O_reductase_N"/>
</dbReference>
<dbReference type="RefSeq" id="WP_134485315.1">
    <property type="nucleotide sequence ID" value="NZ_LR216287.1"/>
</dbReference>
<dbReference type="PANTHER" id="PTHR47197">
    <property type="entry name" value="PROTEIN NIRF"/>
    <property type="match status" value="1"/>
</dbReference>
<evidence type="ECO:0000313" key="2">
    <source>
        <dbReference type="EMBL" id="VFJ15361.1"/>
    </source>
</evidence>
<dbReference type="EMBL" id="LR216287">
    <property type="protein sequence ID" value="VFJ15361.1"/>
    <property type="molecule type" value="Genomic_DNA"/>
</dbReference>
<dbReference type="SUPFAM" id="SSF50974">
    <property type="entry name" value="Nitrous oxide reductase, N-terminal domain"/>
    <property type="match status" value="1"/>
</dbReference>
<name>A0A484IDZ2_9ARCH</name>
<dbReference type="GeneID" id="39422147"/>
<reference evidence="2 3" key="1">
    <citation type="submission" date="2019-02" db="EMBL/GenBank/DDBJ databases">
        <authorList>
            <person name="Lehtovirta-Morley E L."/>
        </authorList>
    </citation>
    <scope>NUCLEOTIDE SEQUENCE [LARGE SCALE GENOMIC DNA]</scope>
    <source>
        <strain evidence="2">NFRAN1</strain>
    </source>
</reference>
<organism evidence="2 3">
    <name type="scientific">Candidatus Nitrosocosmicus franklandianus</name>
    <dbReference type="NCBI Taxonomy" id="1798806"/>
    <lineage>
        <taxon>Archaea</taxon>
        <taxon>Nitrososphaerota</taxon>
        <taxon>Nitrososphaeria</taxon>
        <taxon>Nitrososphaerales</taxon>
        <taxon>Nitrososphaeraceae</taxon>
        <taxon>Candidatus Nitrosocosmicus</taxon>
    </lineage>
</organism>
<evidence type="ECO:0000313" key="3">
    <source>
        <dbReference type="Proteomes" id="UP000294299"/>
    </source>
</evidence>
<dbReference type="KEGG" id="nfn:NFRAN_3043"/>
<dbReference type="Proteomes" id="UP000294299">
    <property type="component" value="Chromosome NFRAN"/>
</dbReference>
<dbReference type="InterPro" id="IPR035986">
    <property type="entry name" value="PKD_dom_sf"/>
</dbReference>
<dbReference type="Gene3D" id="2.60.40.10">
    <property type="entry name" value="Immunoglobulins"/>
    <property type="match status" value="1"/>
</dbReference>